<evidence type="ECO:0000313" key="3">
    <source>
        <dbReference type="EMBL" id="MEW9920976.1"/>
    </source>
</evidence>
<evidence type="ECO:0000259" key="2">
    <source>
        <dbReference type="Pfam" id="PF18932"/>
    </source>
</evidence>
<accession>A0ABV3RPS5</accession>
<dbReference type="EMBL" id="JBFNXX010000012">
    <property type="protein sequence ID" value="MEW9920976.1"/>
    <property type="molecule type" value="Genomic_DNA"/>
</dbReference>
<evidence type="ECO:0000256" key="1">
    <source>
        <dbReference type="SAM" id="MobiDB-lite"/>
    </source>
</evidence>
<evidence type="ECO:0000313" key="4">
    <source>
        <dbReference type="Proteomes" id="UP001556098"/>
    </source>
</evidence>
<dbReference type="InterPro" id="IPR043736">
    <property type="entry name" value="DUF5681"/>
</dbReference>
<feature type="domain" description="DUF5681" evidence="2">
    <location>
        <begin position="11"/>
        <end position="91"/>
    </location>
</feature>
<reference evidence="3 4" key="1">
    <citation type="submission" date="2024-07" db="EMBL/GenBank/DDBJ databases">
        <title>Marimonas sp.nov., isolated from tidal-flat sediment.</title>
        <authorList>
            <person name="Jayan J.N."/>
            <person name="Lee S.S."/>
        </authorList>
    </citation>
    <scope>NUCLEOTIDE SEQUENCE [LARGE SCALE GENOMIC DNA]</scope>
    <source>
        <strain evidence="3 4">MJW-29</strain>
    </source>
</reference>
<proteinExistence type="predicted"/>
<name>A0ABV3RPS5_9RHOB</name>
<keyword evidence="4" id="KW-1185">Reference proteome</keyword>
<sequence length="188" mass="21161">MTRKAGGRPPKHTQFKKGQSGNPKGRPKKSTEERDRSAFDILVDKTLTITKNGMTQEVSVEEALEHKTYQAAIAGNRAARREVLRMISKREQALAKRAKPRARPIELKGEMDPDNANEALLLLGIAVKDPQDFGPNDTYDRLKLEPWAVQAALSRRRGGAKLTAKEVSEIKRCTREPEHLKWPRGTEE</sequence>
<comment type="caution">
    <text evidence="3">The sequence shown here is derived from an EMBL/GenBank/DDBJ whole genome shotgun (WGS) entry which is preliminary data.</text>
</comment>
<feature type="compositionally biased region" description="Basic residues" evidence="1">
    <location>
        <begin position="1"/>
        <end position="15"/>
    </location>
</feature>
<protein>
    <submittedName>
        <fullName evidence="3">DUF5681 domain-containing protein</fullName>
    </submittedName>
</protein>
<dbReference type="Pfam" id="PF18932">
    <property type="entry name" value="DUF5681"/>
    <property type="match status" value="1"/>
</dbReference>
<organism evidence="3 4">
    <name type="scientific">Sulfitobacter sediminis</name>
    <dbReference type="NCBI Taxonomy" id="3234186"/>
    <lineage>
        <taxon>Bacteria</taxon>
        <taxon>Pseudomonadati</taxon>
        <taxon>Pseudomonadota</taxon>
        <taxon>Alphaproteobacteria</taxon>
        <taxon>Rhodobacterales</taxon>
        <taxon>Roseobacteraceae</taxon>
        <taxon>Sulfitobacter</taxon>
    </lineage>
</organism>
<gene>
    <name evidence="3" type="ORF">AB2B41_15285</name>
</gene>
<dbReference type="Proteomes" id="UP001556098">
    <property type="component" value="Unassembled WGS sequence"/>
</dbReference>
<feature type="region of interest" description="Disordered" evidence="1">
    <location>
        <begin position="1"/>
        <end position="37"/>
    </location>
</feature>
<dbReference type="RefSeq" id="WP_367878679.1">
    <property type="nucleotide sequence ID" value="NZ_JBFNXX010000012.1"/>
</dbReference>